<feature type="transmembrane region" description="Helical" evidence="6">
    <location>
        <begin position="135"/>
        <end position="156"/>
    </location>
</feature>
<keyword evidence="7" id="KW-0614">Plasmid</keyword>
<dbReference type="Proteomes" id="UP001432360">
    <property type="component" value="Plasmid pSchITTGS70b"/>
</dbReference>
<feature type="transmembrane region" description="Helical" evidence="6">
    <location>
        <begin position="6"/>
        <end position="27"/>
    </location>
</feature>
<dbReference type="PANTHER" id="PTHR30086">
    <property type="entry name" value="ARGININE EXPORTER PROTEIN ARGO"/>
    <property type="match status" value="1"/>
</dbReference>
<protein>
    <recommendedName>
        <fullName evidence="9">Threonine/homoserine/homoserine lactone efflux protein</fullName>
    </recommendedName>
</protein>
<evidence type="ECO:0000256" key="3">
    <source>
        <dbReference type="ARBA" id="ARBA00022692"/>
    </source>
</evidence>
<evidence type="ECO:0000256" key="5">
    <source>
        <dbReference type="ARBA" id="ARBA00023136"/>
    </source>
</evidence>
<name>A0ABZ2BFD0_9HYPH</name>
<proteinExistence type="predicted"/>
<organism evidence="7 8">
    <name type="scientific">Sinorhizobium chiapasense</name>
    <dbReference type="NCBI Taxonomy" id="501572"/>
    <lineage>
        <taxon>Bacteria</taxon>
        <taxon>Pseudomonadati</taxon>
        <taxon>Pseudomonadota</taxon>
        <taxon>Alphaproteobacteria</taxon>
        <taxon>Hyphomicrobiales</taxon>
        <taxon>Rhizobiaceae</taxon>
        <taxon>Sinorhizobium/Ensifer group</taxon>
        <taxon>Sinorhizobium</taxon>
    </lineage>
</organism>
<dbReference type="RefSeq" id="WP_331375295.1">
    <property type="nucleotide sequence ID" value="NZ_CP133150.1"/>
</dbReference>
<reference evidence="7" key="1">
    <citation type="submission" date="2023-08" db="EMBL/GenBank/DDBJ databases">
        <title>Complete genome sequence of Sinorhizobium chiapanecum ITTG S70 isolated from Acaciella angustissima nodules in Chiapas-Mexico.</title>
        <authorList>
            <person name="Rincon-Rosales R."/>
            <person name="Rogel M.A."/>
            <person name="Rincon-Medina C.I."/>
            <person name="Guerrero G."/>
            <person name="Manzano-Gomez L.A."/>
            <person name="Lopez-Lopez A."/>
            <person name="Rincon Molina F.A."/>
            <person name="Martinez-Romero E."/>
        </authorList>
    </citation>
    <scope>NUCLEOTIDE SEQUENCE</scope>
    <source>
        <strain evidence="7">ITTG S70</strain>
        <plasmid evidence="7">pSchITTGS70b</plasmid>
    </source>
</reference>
<comment type="subcellular location">
    <subcellularLocation>
        <location evidence="1">Cell membrane</location>
        <topology evidence="1">Multi-pass membrane protein</topology>
    </subcellularLocation>
</comment>
<evidence type="ECO:0000256" key="6">
    <source>
        <dbReference type="SAM" id="Phobius"/>
    </source>
</evidence>
<dbReference type="InterPro" id="IPR001123">
    <property type="entry name" value="LeuE-type"/>
</dbReference>
<keyword evidence="3 6" id="KW-0812">Transmembrane</keyword>
<geneLocation type="plasmid" evidence="7 8">
    <name>pSchITTGS70b</name>
</geneLocation>
<feature type="transmembrane region" description="Helical" evidence="6">
    <location>
        <begin position="39"/>
        <end position="59"/>
    </location>
</feature>
<keyword evidence="4 6" id="KW-1133">Transmembrane helix</keyword>
<evidence type="ECO:0000313" key="7">
    <source>
        <dbReference type="EMBL" id="WVT06232.1"/>
    </source>
</evidence>
<evidence type="ECO:0000313" key="8">
    <source>
        <dbReference type="Proteomes" id="UP001432360"/>
    </source>
</evidence>
<keyword evidence="8" id="KW-1185">Reference proteome</keyword>
<evidence type="ECO:0000256" key="1">
    <source>
        <dbReference type="ARBA" id="ARBA00004651"/>
    </source>
</evidence>
<sequence>MTYNAYVFAVLALLATPGPTNTLMGLAAARKGLRCTLQLLPAELAGYFTMIMPLTLLGTEMVSRWPAVAVLVKATAASWILYVAIKLWRVGGNIARDHEITIWRVYLTTMLNPKALILALVLLPSPTDQQFLPRLGVFGLLAIAVAFTWGGLGTLLGNRQKSGSRLLVIQRISSVWLAIISATLIAGIVHG</sequence>
<accession>A0ABZ2BFD0</accession>
<keyword evidence="2" id="KW-1003">Cell membrane</keyword>
<feature type="transmembrane region" description="Helical" evidence="6">
    <location>
        <begin position="105"/>
        <end position="123"/>
    </location>
</feature>
<evidence type="ECO:0000256" key="2">
    <source>
        <dbReference type="ARBA" id="ARBA00022475"/>
    </source>
</evidence>
<feature type="transmembrane region" description="Helical" evidence="6">
    <location>
        <begin position="168"/>
        <end position="189"/>
    </location>
</feature>
<dbReference type="PANTHER" id="PTHR30086:SF20">
    <property type="entry name" value="ARGININE EXPORTER PROTEIN ARGO-RELATED"/>
    <property type="match status" value="1"/>
</dbReference>
<evidence type="ECO:0000256" key="4">
    <source>
        <dbReference type="ARBA" id="ARBA00022989"/>
    </source>
</evidence>
<dbReference type="EMBL" id="CP133150">
    <property type="protein sequence ID" value="WVT06232.1"/>
    <property type="molecule type" value="Genomic_DNA"/>
</dbReference>
<gene>
    <name evidence="7" type="ORF">RB548_22700</name>
</gene>
<evidence type="ECO:0008006" key="9">
    <source>
        <dbReference type="Google" id="ProtNLM"/>
    </source>
</evidence>
<feature type="transmembrane region" description="Helical" evidence="6">
    <location>
        <begin position="65"/>
        <end position="85"/>
    </location>
</feature>
<keyword evidence="5 6" id="KW-0472">Membrane</keyword>